<protein>
    <submittedName>
        <fullName evidence="2">Uncharacterized protein</fullName>
    </submittedName>
</protein>
<evidence type="ECO:0000256" key="1">
    <source>
        <dbReference type="SAM" id="Phobius"/>
    </source>
</evidence>
<keyword evidence="1" id="KW-1133">Transmembrane helix</keyword>
<evidence type="ECO:0000313" key="2">
    <source>
        <dbReference type="EMBL" id="CAI8040047.1"/>
    </source>
</evidence>
<gene>
    <name evidence="2" type="ORF">GBAR_LOCUS22327</name>
</gene>
<dbReference type="AlphaFoldDB" id="A0AA35X704"/>
<feature type="transmembrane region" description="Helical" evidence="1">
    <location>
        <begin position="60"/>
        <end position="83"/>
    </location>
</feature>
<accession>A0AA35X704</accession>
<evidence type="ECO:0000313" key="3">
    <source>
        <dbReference type="Proteomes" id="UP001174909"/>
    </source>
</evidence>
<proteinExistence type="predicted"/>
<dbReference type="Proteomes" id="UP001174909">
    <property type="component" value="Unassembled WGS sequence"/>
</dbReference>
<comment type="caution">
    <text evidence="2">The sequence shown here is derived from an EMBL/GenBank/DDBJ whole genome shotgun (WGS) entry which is preliminary data.</text>
</comment>
<feature type="non-terminal residue" evidence="2">
    <location>
        <position position="1"/>
    </location>
</feature>
<keyword evidence="1" id="KW-0812">Transmembrane</keyword>
<keyword evidence="1" id="KW-0472">Membrane</keyword>
<dbReference type="EMBL" id="CASHTH010003076">
    <property type="protein sequence ID" value="CAI8040047.1"/>
    <property type="molecule type" value="Genomic_DNA"/>
</dbReference>
<organism evidence="2 3">
    <name type="scientific">Geodia barretti</name>
    <name type="common">Barrett's horny sponge</name>
    <dbReference type="NCBI Taxonomy" id="519541"/>
    <lineage>
        <taxon>Eukaryota</taxon>
        <taxon>Metazoa</taxon>
        <taxon>Porifera</taxon>
        <taxon>Demospongiae</taxon>
        <taxon>Heteroscleromorpha</taxon>
        <taxon>Tetractinellida</taxon>
        <taxon>Astrophorina</taxon>
        <taxon>Geodiidae</taxon>
        <taxon>Geodia</taxon>
    </lineage>
</organism>
<name>A0AA35X704_GEOBA</name>
<reference evidence="2" key="1">
    <citation type="submission" date="2023-03" db="EMBL/GenBank/DDBJ databases">
        <authorList>
            <person name="Steffen K."/>
            <person name="Cardenas P."/>
        </authorList>
    </citation>
    <scope>NUCLEOTIDE SEQUENCE</scope>
</reference>
<sequence>GAGDPRVVEVGEVTDTRDPEPGDTFYYDSSFSDSSVWPEGIPNDGVPIEDVVTVSVALTVVYVILATAGLVFAVGCLLFNLLYRNRV</sequence>
<keyword evidence="3" id="KW-1185">Reference proteome</keyword>